<comment type="caution">
    <text evidence="2">The sequence shown here is derived from an EMBL/GenBank/DDBJ whole genome shotgun (WGS) entry which is preliminary data.</text>
</comment>
<dbReference type="OrthoDB" id="8777999at2"/>
<keyword evidence="3" id="KW-1185">Reference proteome</keyword>
<evidence type="ECO:0000256" key="1">
    <source>
        <dbReference type="SAM" id="Phobius"/>
    </source>
</evidence>
<dbReference type="EMBL" id="QXFL01000001">
    <property type="protein sequence ID" value="RIV89145.1"/>
    <property type="molecule type" value="Genomic_DNA"/>
</dbReference>
<reference evidence="2 3" key="1">
    <citation type="submission" date="2018-08" db="EMBL/GenBank/DDBJ databases">
        <title>Erythrobacter zhengii sp.nov., a bacterium isolated from deep-sea sediment.</title>
        <authorList>
            <person name="Fang C."/>
            <person name="Wu Y.-H."/>
            <person name="Sun C."/>
            <person name="Wang H."/>
            <person name="Cheng H."/>
            <person name="Meng F.-X."/>
            <person name="Wang C.-S."/>
            <person name="Xu X.-W."/>
        </authorList>
    </citation>
    <scope>NUCLEOTIDE SEQUENCE [LARGE SCALE GENOMIC DNA]</scope>
    <source>
        <strain evidence="2 3">V18</strain>
    </source>
</reference>
<dbReference type="Proteomes" id="UP000286576">
    <property type="component" value="Unassembled WGS sequence"/>
</dbReference>
<gene>
    <name evidence="2" type="ORF">D2V07_02565</name>
</gene>
<feature type="transmembrane region" description="Helical" evidence="1">
    <location>
        <begin position="65"/>
        <end position="85"/>
    </location>
</feature>
<organism evidence="2 3">
    <name type="scientific">Aurantiacibacter zhengii</name>
    <dbReference type="NCBI Taxonomy" id="2307003"/>
    <lineage>
        <taxon>Bacteria</taxon>
        <taxon>Pseudomonadati</taxon>
        <taxon>Pseudomonadota</taxon>
        <taxon>Alphaproteobacteria</taxon>
        <taxon>Sphingomonadales</taxon>
        <taxon>Erythrobacteraceae</taxon>
        <taxon>Aurantiacibacter</taxon>
    </lineage>
</organism>
<feature type="transmembrane region" description="Helical" evidence="1">
    <location>
        <begin position="155"/>
        <end position="172"/>
    </location>
</feature>
<keyword evidence="1" id="KW-1133">Transmembrane helix</keyword>
<dbReference type="RefSeq" id="WP_147366884.1">
    <property type="nucleotide sequence ID" value="NZ_CAWODQ010000001.1"/>
</dbReference>
<name>A0A418NX13_9SPHN</name>
<sequence length="193" mass="21427">MSDQIARDSWKAADNSAPLPSLDELRARADGFRRVIRRRNLVEYAAGILVIVMFAMGALTAPLLALRMGSALVAGGACVVMWQLYRRGRPLSPPEHGGRMSVLEFQRRELARQRDALDSIFTWYLLPLIPGMAVIMAAPLLSLPPDAWRMPPADALFVMAAVVGVFVAVYLLNKWGARRLQRQIDEIDALMAE</sequence>
<proteinExistence type="predicted"/>
<feature type="transmembrane region" description="Helical" evidence="1">
    <location>
        <begin position="41"/>
        <end position="59"/>
    </location>
</feature>
<keyword evidence="1" id="KW-0812">Transmembrane</keyword>
<accession>A0A418NX13</accession>
<evidence type="ECO:0000313" key="2">
    <source>
        <dbReference type="EMBL" id="RIV89145.1"/>
    </source>
</evidence>
<evidence type="ECO:0000313" key="3">
    <source>
        <dbReference type="Proteomes" id="UP000286576"/>
    </source>
</evidence>
<dbReference type="AlphaFoldDB" id="A0A418NX13"/>
<keyword evidence="1" id="KW-0472">Membrane</keyword>
<protein>
    <submittedName>
        <fullName evidence="2">Uncharacterized protein</fullName>
    </submittedName>
</protein>
<feature type="transmembrane region" description="Helical" evidence="1">
    <location>
        <begin position="121"/>
        <end position="143"/>
    </location>
</feature>